<dbReference type="OrthoDB" id="6982538at2"/>
<sequence length="111" mass="12580">MQVNQILMEAMQVAKSQHKHTAIQIAQYNNLEVEHLSRVDFGRVLSDSLQQPQKSTDSLIIQNSQYVSRDYISLDQLTAEALDSSGKYKVLTEMLNRRLGLMSIAVSGQER</sequence>
<dbReference type="EMBL" id="VKGK01000001">
    <property type="protein sequence ID" value="TRY16264.1"/>
    <property type="molecule type" value="Genomic_DNA"/>
</dbReference>
<evidence type="ECO:0000313" key="1">
    <source>
        <dbReference type="EMBL" id="TRY16264.1"/>
    </source>
</evidence>
<dbReference type="Proteomes" id="UP000318126">
    <property type="component" value="Unassembled WGS sequence"/>
</dbReference>
<protein>
    <submittedName>
        <fullName evidence="1">Uncharacterized protein</fullName>
    </submittedName>
</protein>
<dbReference type="AlphaFoldDB" id="A0A553JUY7"/>
<dbReference type="RefSeq" id="WP_143562710.1">
    <property type="nucleotide sequence ID" value="NZ_BMPL01000001.1"/>
</dbReference>
<proteinExistence type="predicted"/>
<evidence type="ECO:0000313" key="2">
    <source>
        <dbReference type="Proteomes" id="UP000318126"/>
    </source>
</evidence>
<reference evidence="2" key="1">
    <citation type="submission" date="2019-07" db="EMBL/GenBank/DDBJ databases">
        <title>Shewanella sp. YLB-08 draft genomic sequence.</title>
        <authorList>
            <person name="Yu L."/>
        </authorList>
    </citation>
    <scope>NUCLEOTIDE SEQUENCE [LARGE SCALE GENOMIC DNA]</scope>
    <source>
        <strain evidence="2">JCM 20706</strain>
    </source>
</reference>
<accession>A0A553JUY7</accession>
<organism evidence="1 2">
    <name type="scientific">Shewanella hanedai</name>
    <name type="common">Alteromonas hanedai</name>
    <dbReference type="NCBI Taxonomy" id="25"/>
    <lineage>
        <taxon>Bacteria</taxon>
        <taxon>Pseudomonadati</taxon>
        <taxon>Pseudomonadota</taxon>
        <taxon>Gammaproteobacteria</taxon>
        <taxon>Alteromonadales</taxon>
        <taxon>Shewanellaceae</taxon>
        <taxon>Shewanella</taxon>
    </lineage>
</organism>
<name>A0A553JUY7_SHEHA</name>
<keyword evidence="2" id="KW-1185">Reference proteome</keyword>
<gene>
    <name evidence="1" type="ORF">FN961_01150</name>
</gene>
<comment type="caution">
    <text evidence="1">The sequence shown here is derived from an EMBL/GenBank/DDBJ whole genome shotgun (WGS) entry which is preliminary data.</text>
</comment>